<sequence>MVARSHRKFNNKKDEQGATIDFTVGLCLFNLSLTPSSLVSLSAETIKILFEYSAAVHDSPMNDLSLPVTAIINFATFKNLEERKRKESLRKMKEEEIVEGEELTEKEKAADEPAEFGFGLNVEKMAEGLTHVLGVTLPELADEMIQSDEQEEDAHEQGRETPTETIAHS</sequence>
<evidence type="ECO:0000313" key="3">
    <source>
        <dbReference type="Proteomes" id="UP001281761"/>
    </source>
</evidence>
<comment type="caution">
    <text evidence="2">The sequence shown here is derived from an EMBL/GenBank/DDBJ whole genome shotgun (WGS) entry which is preliminary data.</text>
</comment>
<accession>A0ABQ9WPI4</accession>
<protein>
    <submittedName>
        <fullName evidence="2">Uncharacterized protein</fullName>
    </submittedName>
</protein>
<dbReference type="EMBL" id="JARBJD010000509">
    <property type="protein sequence ID" value="KAK2941392.1"/>
    <property type="molecule type" value="Genomic_DNA"/>
</dbReference>
<feature type="region of interest" description="Disordered" evidence="1">
    <location>
        <begin position="143"/>
        <end position="169"/>
    </location>
</feature>
<keyword evidence="3" id="KW-1185">Reference proteome</keyword>
<reference evidence="2 3" key="1">
    <citation type="journal article" date="2022" name="bioRxiv">
        <title>Genomics of Preaxostyla Flagellates Illuminates Evolutionary Transitions and the Path Towards Mitochondrial Loss.</title>
        <authorList>
            <person name="Novak L.V.F."/>
            <person name="Treitli S.C."/>
            <person name="Pyrih J."/>
            <person name="Halakuc P."/>
            <person name="Pipaliya S.V."/>
            <person name="Vacek V."/>
            <person name="Brzon O."/>
            <person name="Soukal P."/>
            <person name="Eme L."/>
            <person name="Dacks J.B."/>
            <person name="Karnkowska A."/>
            <person name="Elias M."/>
            <person name="Hampl V."/>
        </authorList>
    </citation>
    <scope>NUCLEOTIDE SEQUENCE [LARGE SCALE GENOMIC DNA]</scope>
    <source>
        <strain evidence="2">NAU3</strain>
        <tissue evidence="2">Gut</tissue>
    </source>
</reference>
<proteinExistence type="predicted"/>
<name>A0ABQ9WPI4_9EUKA</name>
<feature type="compositionally biased region" description="Acidic residues" evidence="1">
    <location>
        <begin position="143"/>
        <end position="154"/>
    </location>
</feature>
<evidence type="ECO:0000313" key="2">
    <source>
        <dbReference type="EMBL" id="KAK2941392.1"/>
    </source>
</evidence>
<organism evidence="2 3">
    <name type="scientific">Blattamonas nauphoetae</name>
    <dbReference type="NCBI Taxonomy" id="2049346"/>
    <lineage>
        <taxon>Eukaryota</taxon>
        <taxon>Metamonada</taxon>
        <taxon>Preaxostyla</taxon>
        <taxon>Oxymonadida</taxon>
        <taxon>Blattamonas</taxon>
    </lineage>
</organism>
<gene>
    <name evidence="2" type="ORF">BLNAU_23699</name>
</gene>
<evidence type="ECO:0000256" key="1">
    <source>
        <dbReference type="SAM" id="MobiDB-lite"/>
    </source>
</evidence>
<dbReference type="Proteomes" id="UP001281761">
    <property type="component" value="Unassembled WGS sequence"/>
</dbReference>